<accession>A0A919W9T9</accession>
<evidence type="ECO:0000313" key="2">
    <source>
        <dbReference type="EMBL" id="GIM96230.1"/>
    </source>
</evidence>
<comment type="caution">
    <text evidence="2">The sequence shown here is derived from an EMBL/GenBank/DDBJ whole genome shotgun (WGS) entry which is preliminary data.</text>
</comment>
<dbReference type="Gene3D" id="3.40.50.1820">
    <property type="entry name" value="alpha/beta hydrolase"/>
    <property type="match status" value="1"/>
</dbReference>
<evidence type="ECO:0000313" key="3">
    <source>
        <dbReference type="Proteomes" id="UP000677082"/>
    </source>
</evidence>
<dbReference type="PANTHER" id="PTHR37017:SF11">
    <property type="entry name" value="ESTERASE_LIPASE_THIOESTERASE DOMAIN-CONTAINING PROTEIN"/>
    <property type="match status" value="1"/>
</dbReference>
<sequence>MTIRPHLEEMIMNITTTGKDKPTIVLVHGAFAESASWNGVIAALLDDGFPVLAVANPLRGLAYDSDYLRNVLAGIDGDIVCAGHSYGGCVISNGAAGNAAVKALVFVGGFAPDAGESAAELAGRYEGGTLGETLAPVKLSDGNTDLYIRQDRYHLQFAADSPAAEAAIMAAGQRPIVESALNEASGEPAWKTTPSWFLFGTEDKNIPAAVHRFMAQRAGSRRTVELAGGSHSVGIPEAPAVVDLIREAAAG</sequence>
<dbReference type="InterPro" id="IPR029058">
    <property type="entry name" value="AB_hydrolase_fold"/>
</dbReference>
<proteinExistence type="predicted"/>
<keyword evidence="3" id="KW-1185">Reference proteome</keyword>
<dbReference type="InterPro" id="IPR052897">
    <property type="entry name" value="Sec-Metab_Biosynth_Hydrolase"/>
</dbReference>
<dbReference type="InterPro" id="IPR000073">
    <property type="entry name" value="AB_hydrolase_1"/>
</dbReference>
<protein>
    <submittedName>
        <fullName evidence="2">Alpha/beta hydrolase</fullName>
    </submittedName>
</protein>
<dbReference type="AlphaFoldDB" id="A0A919W9T9"/>
<evidence type="ECO:0000259" key="1">
    <source>
        <dbReference type="Pfam" id="PF12697"/>
    </source>
</evidence>
<dbReference type="PANTHER" id="PTHR37017">
    <property type="entry name" value="AB HYDROLASE-1 DOMAIN-CONTAINING PROTEIN-RELATED"/>
    <property type="match status" value="1"/>
</dbReference>
<feature type="domain" description="AB hydrolase-1" evidence="1">
    <location>
        <begin position="24"/>
        <end position="241"/>
    </location>
</feature>
<organism evidence="2 3">
    <name type="scientific">Paractinoplanes toevensis</name>
    <dbReference type="NCBI Taxonomy" id="571911"/>
    <lineage>
        <taxon>Bacteria</taxon>
        <taxon>Bacillati</taxon>
        <taxon>Actinomycetota</taxon>
        <taxon>Actinomycetes</taxon>
        <taxon>Micromonosporales</taxon>
        <taxon>Micromonosporaceae</taxon>
        <taxon>Paractinoplanes</taxon>
    </lineage>
</organism>
<name>A0A919W9T9_9ACTN</name>
<dbReference type="Proteomes" id="UP000677082">
    <property type="component" value="Unassembled WGS sequence"/>
</dbReference>
<keyword evidence="2" id="KW-0378">Hydrolase</keyword>
<dbReference type="SUPFAM" id="SSF53474">
    <property type="entry name" value="alpha/beta-Hydrolases"/>
    <property type="match status" value="1"/>
</dbReference>
<dbReference type="EMBL" id="BOQN01000111">
    <property type="protein sequence ID" value="GIM96230.1"/>
    <property type="molecule type" value="Genomic_DNA"/>
</dbReference>
<gene>
    <name evidence="2" type="ORF">Ato02nite_080230</name>
</gene>
<dbReference type="Pfam" id="PF12697">
    <property type="entry name" value="Abhydrolase_6"/>
    <property type="match status" value="1"/>
</dbReference>
<dbReference type="GO" id="GO:0016787">
    <property type="term" value="F:hydrolase activity"/>
    <property type="evidence" value="ECO:0007669"/>
    <property type="project" value="UniProtKB-KW"/>
</dbReference>
<reference evidence="2 3" key="1">
    <citation type="submission" date="2021-03" db="EMBL/GenBank/DDBJ databases">
        <title>Whole genome shotgun sequence of Actinoplanes toevensis NBRC 105298.</title>
        <authorList>
            <person name="Komaki H."/>
            <person name="Tamura T."/>
        </authorList>
    </citation>
    <scope>NUCLEOTIDE SEQUENCE [LARGE SCALE GENOMIC DNA]</scope>
    <source>
        <strain evidence="2 3">NBRC 105298</strain>
    </source>
</reference>